<evidence type="ECO:0000313" key="2">
    <source>
        <dbReference type="EMBL" id="PTQ52191.1"/>
    </source>
</evidence>
<evidence type="ECO:0000313" key="3">
    <source>
        <dbReference type="Proteomes" id="UP000244016"/>
    </source>
</evidence>
<feature type="region of interest" description="Disordered" evidence="1">
    <location>
        <begin position="1"/>
        <end position="40"/>
    </location>
</feature>
<gene>
    <name evidence="2" type="ORF">BLITH_1158</name>
</gene>
<dbReference type="EMBL" id="PEBW01000003">
    <property type="protein sequence ID" value="PTQ52191.1"/>
    <property type="molecule type" value="Genomic_DNA"/>
</dbReference>
<accession>A0A2T5G7M5</accession>
<evidence type="ECO:0000256" key="1">
    <source>
        <dbReference type="SAM" id="MobiDB-lite"/>
    </source>
</evidence>
<comment type="caution">
    <text evidence="2">The sequence shown here is derived from an EMBL/GenBank/DDBJ whole genome shotgun (WGS) entry which is preliminary data.</text>
</comment>
<name>A0A2T5G7M5_9BACL</name>
<dbReference type="AlphaFoldDB" id="A0A2T5G7M5"/>
<sequence>MRSVEPNTREVPDDGLRFRHRSQVRVVENPRKAPDSFAVR</sequence>
<protein>
    <submittedName>
        <fullName evidence="2">Uncharacterized protein</fullName>
    </submittedName>
</protein>
<dbReference type="Proteomes" id="UP000244016">
    <property type="component" value="Unassembled WGS sequence"/>
</dbReference>
<organism evidence="2 3">
    <name type="scientific">Brockia lithotrophica</name>
    <dbReference type="NCBI Taxonomy" id="933949"/>
    <lineage>
        <taxon>Bacteria</taxon>
        <taxon>Bacillati</taxon>
        <taxon>Bacillota</taxon>
        <taxon>Bacilli</taxon>
        <taxon>Bacillales</taxon>
        <taxon>Bacillales Family X. Incertae Sedis</taxon>
        <taxon>Brockia</taxon>
    </lineage>
</organism>
<reference evidence="2 3" key="1">
    <citation type="submission" date="2017-08" db="EMBL/GenBank/DDBJ databases">
        <title>Burning lignite coal seam in the remote Altai Mountains harbors a hydrogen-driven thermophilic microbial community.</title>
        <authorList>
            <person name="Kadnikov V.V."/>
            <person name="Mardanov A.V."/>
            <person name="Ivasenko D."/>
            <person name="Beletsky A.V."/>
            <person name="Karnachuk O.V."/>
            <person name="Ravin N.V."/>
        </authorList>
    </citation>
    <scope>NUCLEOTIDE SEQUENCE [LARGE SCALE GENOMIC DNA]</scope>
    <source>
        <strain evidence="2">AL31</strain>
    </source>
</reference>
<feature type="compositionally biased region" description="Basic and acidic residues" evidence="1">
    <location>
        <begin position="7"/>
        <end position="17"/>
    </location>
</feature>
<proteinExistence type="predicted"/>